<dbReference type="GO" id="GO:0005615">
    <property type="term" value="C:extracellular space"/>
    <property type="evidence" value="ECO:0007669"/>
    <property type="project" value="TreeGrafter"/>
</dbReference>
<dbReference type="PANTHER" id="PTHR19143:SF254">
    <property type="entry name" value="TENASCIN-R"/>
    <property type="match status" value="1"/>
</dbReference>
<name>A0A8S3YLD9_9EUPU</name>
<keyword evidence="4" id="KW-1185">Reference proteome</keyword>
<keyword evidence="1" id="KW-1015">Disulfide bond</keyword>
<dbReference type="SUPFAM" id="SSF56496">
    <property type="entry name" value="Fibrinogen C-terminal domain-like"/>
    <property type="match status" value="1"/>
</dbReference>
<evidence type="ECO:0000256" key="1">
    <source>
        <dbReference type="ARBA" id="ARBA00023157"/>
    </source>
</evidence>
<dbReference type="Proteomes" id="UP000678393">
    <property type="component" value="Unassembled WGS sequence"/>
</dbReference>
<evidence type="ECO:0000259" key="2">
    <source>
        <dbReference type="PROSITE" id="PS51406"/>
    </source>
</evidence>
<dbReference type="EMBL" id="CAJHNH020000224">
    <property type="protein sequence ID" value="CAG5116202.1"/>
    <property type="molecule type" value="Genomic_DNA"/>
</dbReference>
<accession>A0A8S3YLD9</accession>
<feature type="domain" description="Fibrinogen C-terminal" evidence="2">
    <location>
        <begin position="181"/>
        <end position="386"/>
    </location>
</feature>
<dbReference type="PANTHER" id="PTHR19143">
    <property type="entry name" value="FIBRINOGEN/TENASCIN/ANGIOPOEITIN"/>
    <property type="match status" value="1"/>
</dbReference>
<proteinExistence type="predicted"/>
<reference evidence="3" key="1">
    <citation type="submission" date="2021-04" db="EMBL/GenBank/DDBJ databases">
        <authorList>
            <consortium name="Molecular Ecology Group"/>
        </authorList>
    </citation>
    <scope>NUCLEOTIDE SEQUENCE</scope>
</reference>
<evidence type="ECO:0000313" key="4">
    <source>
        <dbReference type="Proteomes" id="UP000678393"/>
    </source>
</evidence>
<gene>
    <name evidence="3" type="ORF">CUNI_LOCUS1760</name>
</gene>
<protein>
    <recommendedName>
        <fullName evidence="2">Fibrinogen C-terminal domain-containing protein</fullName>
    </recommendedName>
</protein>
<dbReference type="AlphaFoldDB" id="A0A8S3YLD9"/>
<organism evidence="3 4">
    <name type="scientific">Candidula unifasciata</name>
    <dbReference type="NCBI Taxonomy" id="100452"/>
    <lineage>
        <taxon>Eukaryota</taxon>
        <taxon>Metazoa</taxon>
        <taxon>Spiralia</taxon>
        <taxon>Lophotrochozoa</taxon>
        <taxon>Mollusca</taxon>
        <taxon>Gastropoda</taxon>
        <taxon>Heterobranchia</taxon>
        <taxon>Euthyneura</taxon>
        <taxon>Panpulmonata</taxon>
        <taxon>Eupulmonata</taxon>
        <taxon>Stylommatophora</taxon>
        <taxon>Helicina</taxon>
        <taxon>Helicoidea</taxon>
        <taxon>Geomitridae</taxon>
        <taxon>Candidula</taxon>
    </lineage>
</organism>
<dbReference type="Pfam" id="PF00147">
    <property type="entry name" value="Fibrinogen_C"/>
    <property type="match status" value="1"/>
</dbReference>
<dbReference type="InterPro" id="IPR036056">
    <property type="entry name" value="Fibrinogen-like_C"/>
</dbReference>
<dbReference type="CDD" id="cd00087">
    <property type="entry name" value="FReD"/>
    <property type="match status" value="1"/>
</dbReference>
<dbReference type="InterPro" id="IPR002181">
    <property type="entry name" value="Fibrinogen_a/b/g_C_dom"/>
</dbReference>
<sequence length="386" mass="43253">MDRTPDADSCARLKCIADLRDDKNSVQSITALRIYKISVTHKLLFKQASMLLLDPSPHLEMARGHVINATGQVTRFHGYLMLEFQDEFDCLYGSFLCELNFINTSGELVVVKEVVTPEGEKLGDVVFECSAQNYVCNSVLLSKMAATIETHSVDVAKDHSLFSNQTRSIEAKLDSLLLRLQTLEELHNDCYKGMSKKVARLKILLWNNVEALCEAHTDGGGWIIFQRRTKGDVSFSRNWTDYTTGFGTSDADYWLGNDLIHNLTSIGYNELRVDLKKGLRTYFACYSNFSVADATLNYQLTVSGYSGTAGDALIPHNLMYFSTSDKDNDKHGTNCASYFAGGWWYSGCYQSHLNGLFGAQNTSGINWQPLLMKTSADFTEMKIRQG</sequence>
<dbReference type="Gene3D" id="3.90.215.10">
    <property type="entry name" value="Gamma Fibrinogen, chain A, domain 1"/>
    <property type="match status" value="1"/>
</dbReference>
<dbReference type="InterPro" id="IPR050373">
    <property type="entry name" value="Fibrinogen_C-term_domain"/>
</dbReference>
<dbReference type="OrthoDB" id="7735550at2759"/>
<dbReference type="InterPro" id="IPR020837">
    <property type="entry name" value="Fibrinogen_CS"/>
</dbReference>
<dbReference type="PROSITE" id="PS00514">
    <property type="entry name" value="FIBRINOGEN_C_1"/>
    <property type="match status" value="1"/>
</dbReference>
<comment type="caution">
    <text evidence="3">The sequence shown here is derived from an EMBL/GenBank/DDBJ whole genome shotgun (WGS) entry which is preliminary data.</text>
</comment>
<dbReference type="PROSITE" id="PS51406">
    <property type="entry name" value="FIBRINOGEN_C_2"/>
    <property type="match status" value="1"/>
</dbReference>
<evidence type="ECO:0000313" key="3">
    <source>
        <dbReference type="EMBL" id="CAG5116202.1"/>
    </source>
</evidence>
<dbReference type="InterPro" id="IPR014716">
    <property type="entry name" value="Fibrinogen_a/b/g_C_1"/>
</dbReference>
<dbReference type="SMART" id="SM00186">
    <property type="entry name" value="FBG"/>
    <property type="match status" value="1"/>
</dbReference>